<sequence>MAGIAGACALLFSIVVFLLGMQIGTRFGLPGNGIIGAATAAAADTLPTPPAATLSPEGCNDATGVVTHDDAATPSTVSDSVATDTERP</sequence>
<feature type="compositionally biased region" description="Polar residues" evidence="1">
    <location>
        <begin position="73"/>
        <end position="88"/>
    </location>
</feature>
<evidence type="ECO:0000313" key="3">
    <source>
        <dbReference type="Proteomes" id="UP000033618"/>
    </source>
</evidence>
<protein>
    <submittedName>
        <fullName evidence="2">Uncharacterized protein</fullName>
    </submittedName>
</protein>
<comment type="caution">
    <text evidence="2">The sequence shown here is derived from an EMBL/GenBank/DDBJ whole genome shotgun (WGS) entry which is preliminary data.</text>
</comment>
<reference evidence="2 3" key="1">
    <citation type="submission" date="2015-03" db="EMBL/GenBank/DDBJ databases">
        <title>Draft Genome Sequence of Burkholderia andropogonis type strain ICMP2807, isolated from Sorghum bicolor.</title>
        <authorList>
            <person name="Lopes-Santos L."/>
            <person name="Castro D.B."/>
            <person name="Ottoboni L.M."/>
            <person name="Park D."/>
            <person name="Weirc B.S."/>
            <person name="Destefano S.A."/>
        </authorList>
    </citation>
    <scope>NUCLEOTIDE SEQUENCE [LARGE SCALE GENOMIC DNA]</scope>
    <source>
        <strain evidence="2 3">ICMP2807</strain>
    </source>
</reference>
<keyword evidence="3" id="KW-1185">Reference proteome</keyword>
<accession>A0A0F5JY82</accession>
<organism evidence="2 3">
    <name type="scientific">Robbsia andropogonis</name>
    <dbReference type="NCBI Taxonomy" id="28092"/>
    <lineage>
        <taxon>Bacteria</taxon>
        <taxon>Pseudomonadati</taxon>
        <taxon>Pseudomonadota</taxon>
        <taxon>Betaproteobacteria</taxon>
        <taxon>Burkholderiales</taxon>
        <taxon>Burkholderiaceae</taxon>
        <taxon>Robbsia</taxon>
    </lineage>
</organism>
<evidence type="ECO:0000256" key="1">
    <source>
        <dbReference type="SAM" id="MobiDB-lite"/>
    </source>
</evidence>
<feature type="region of interest" description="Disordered" evidence="1">
    <location>
        <begin position="48"/>
        <end position="88"/>
    </location>
</feature>
<evidence type="ECO:0000313" key="2">
    <source>
        <dbReference type="EMBL" id="KKB62798.1"/>
    </source>
</evidence>
<gene>
    <name evidence="2" type="ORF">WM40_14795</name>
</gene>
<dbReference type="AlphaFoldDB" id="A0A0F5JY82"/>
<dbReference type="EMBL" id="LAQU01000015">
    <property type="protein sequence ID" value="KKB62798.1"/>
    <property type="molecule type" value="Genomic_DNA"/>
</dbReference>
<dbReference type="Proteomes" id="UP000033618">
    <property type="component" value="Unassembled WGS sequence"/>
</dbReference>
<dbReference type="PATRIC" id="fig|28092.6.peg.3498"/>
<proteinExistence type="predicted"/>
<name>A0A0F5JY82_9BURK</name>
<dbReference type="STRING" id="28092.WM40_14795"/>